<dbReference type="Proteomes" id="UP000290560">
    <property type="component" value="Unassembled WGS sequence"/>
</dbReference>
<feature type="region of interest" description="Disordered" evidence="1">
    <location>
        <begin position="63"/>
        <end position="108"/>
    </location>
</feature>
<reference evidence="2" key="1">
    <citation type="journal article" date="2018" name="Data Brief">
        <title>Genome sequence data from 17 accessions of Ensete ventricosum, a staple food crop for millions in Ethiopia.</title>
        <authorList>
            <person name="Yemataw Z."/>
            <person name="Muzemil S."/>
            <person name="Ambachew D."/>
            <person name="Tripathi L."/>
            <person name="Tesfaye K."/>
            <person name="Chala A."/>
            <person name="Farbos A."/>
            <person name="O'Neill P."/>
            <person name="Moore K."/>
            <person name="Grant M."/>
            <person name="Studholme D.J."/>
        </authorList>
    </citation>
    <scope>NUCLEOTIDE SEQUENCE [LARGE SCALE GENOMIC DNA]</scope>
    <source>
        <tissue evidence="2">Leaf</tissue>
    </source>
</reference>
<name>A0A445MFS7_ENSVE</name>
<dbReference type="AlphaFoldDB" id="A0A445MFS7"/>
<gene>
    <name evidence="2" type="ORF">BHM03_00020286</name>
</gene>
<proteinExistence type="predicted"/>
<evidence type="ECO:0000256" key="1">
    <source>
        <dbReference type="SAM" id="MobiDB-lite"/>
    </source>
</evidence>
<feature type="compositionally biased region" description="Low complexity" evidence="1">
    <location>
        <begin position="81"/>
        <end position="90"/>
    </location>
</feature>
<accession>A0A445MFS7</accession>
<dbReference type="EMBL" id="KV875829">
    <property type="protein sequence ID" value="RZR73112.1"/>
    <property type="molecule type" value="Genomic_DNA"/>
</dbReference>
<evidence type="ECO:0000313" key="2">
    <source>
        <dbReference type="EMBL" id="RZR73112.1"/>
    </source>
</evidence>
<protein>
    <submittedName>
        <fullName evidence="2">Uncharacterized protein</fullName>
    </submittedName>
</protein>
<organism evidence="2">
    <name type="scientific">Ensete ventricosum</name>
    <name type="common">Abyssinian banana</name>
    <name type="synonym">Musa ensete</name>
    <dbReference type="NCBI Taxonomy" id="4639"/>
    <lineage>
        <taxon>Eukaryota</taxon>
        <taxon>Viridiplantae</taxon>
        <taxon>Streptophyta</taxon>
        <taxon>Embryophyta</taxon>
        <taxon>Tracheophyta</taxon>
        <taxon>Spermatophyta</taxon>
        <taxon>Magnoliopsida</taxon>
        <taxon>Liliopsida</taxon>
        <taxon>Zingiberales</taxon>
        <taxon>Musaceae</taxon>
        <taxon>Ensete</taxon>
    </lineage>
</organism>
<sequence length="108" mass="11650">MLFMLSPLSSSHHLQLKPGNSDLAMASLVLILVELLRPEKAKLLTAANCPPTARFSRDVVAATGAAASGRGRSDRYRWTRSSSETDSSGDASEEDPTEAKVSVESIWF</sequence>